<dbReference type="EMBL" id="CP003167">
    <property type="protein sequence ID" value="AGB02475.1"/>
    <property type="molecule type" value="Genomic_DNA"/>
</dbReference>
<dbReference type="AlphaFoldDB" id="L0HEL7"/>
<dbReference type="GeneID" id="14307829"/>
<dbReference type="Proteomes" id="UP000010824">
    <property type="component" value="Chromosome"/>
</dbReference>
<dbReference type="OrthoDB" id="3263at2157"/>
<protein>
    <recommendedName>
        <fullName evidence="1">DUF58 domain-containing protein</fullName>
    </recommendedName>
</protein>
<dbReference type="InterPro" id="IPR002881">
    <property type="entry name" value="DUF58"/>
</dbReference>
<feature type="domain" description="DUF58" evidence="1">
    <location>
        <begin position="201"/>
        <end position="244"/>
    </location>
</feature>
<accession>L0HEL7</accession>
<dbReference type="PANTHER" id="PTHR34351">
    <property type="entry name" value="SLR1927 PROTEIN-RELATED"/>
    <property type="match status" value="1"/>
</dbReference>
<dbReference type="STRING" id="593750.Metfor_1440"/>
<dbReference type="HOGENOM" id="CLU_666678_0_0_2"/>
<dbReference type="InParanoid" id="L0HEL7"/>
<name>L0HEL7_METFS</name>
<dbReference type="KEGG" id="mfo:Metfor_1440"/>
<gene>
    <name evidence="2" type="ordered locus">Metfor_1440</name>
</gene>
<proteinExistence type="predicted"/>
<keyword evidence="3" id="KW-1185">Reference proteome</keyword>
<reference evidence="2 3" key="2">
    <citation type="journal article" date="2014" name="Genome Announc.">
        <title>Complete Genome Sequence of Methanoregula formicica SMSPT, a Mesophilic Hydrogenotrophic Methanogen Isolated from a Methanogenic Upflow Anaerobic Sludge Blanket Reactor.</title>
        <authorList>
            <person name="Yamamoto K."/>
            <person name="Tamaki H."/>
            <person name="Cadillo-Quiroz H."/>
            <person name="Imachi H."/>
            <person name="Kyrpides N."/>
            <person name="Woyke T."/>
            <person name="Goodwin L."/>
            <person name="Zinder S.H."/>
            <person name="Kamagata Y."/>
            <person name="Liu W.T."/>
        </authorList>
    </citation>
    <scope>NUCLEOTIDE SEQUENCE [LARGE SCALE GENOMIC DNA]</scope>
    <source>
        <strain evidence="3">DSM 22288 / NBRC 105244 / SMSP</strain>
    </source>
</reference>
<evidence type="ECO:0000313" key="2">
    <source>
        <dbReference type="EMBL" id="AGB02475.1"/>
    </source>
</evidence>
<dbReference type="RefSeq" id="WP_015285438.1">
    <property type="nucleotide sequence ID" value="NC_019943.1"/>
</dbReference>
<sequence precursor="true">MQLRRCTQGICLVNLLLISGALALDDPVLLLAGSTLAIAVLGQYLVFDSEVRKIASSVQCRRTLGRNMVRRGTSLMVTTRITLRGMPRVHVIIEELPPHKTLLMDGETIIDTVSGSPEQTYLCRYRIIPLIHGDLRFSGISLTFRNLFFSETLRLSRQTETGPVLSVLPAGLFQAPSSDSLEGTRDNRKASILSTVDVHSLREYQPGDDLRHVDWKISAKYNKMFIRKYSTPTSFPPLLIVDLPWCGAPYSEKAFAKMISEVTGMVTDTLQSFQHISILFISGPNIIHLIREEKNPAHCLAELKEWMHPAERSVHFYRMPDRNDLRSMIRHCENAGAQARDPRIRTALETLKERYTGILYCQRNPAFAGQVTRTLSQLLLNNAYLFTLGCGDTSHIRHVVRPLRTCQIQVTVRVVEEVREGRPVRRDTFSAARGVGA</sequence>
<dbReference type="eggNOG" id="arCOG02747">
    <property type="taxonomic scope" value="Archaea"/>
</dbReference>
<reference evidence="3" key="1">
    <citation type="submission" date="2011-12" db="EMBL/GenBank/DDBJ databases">
        <title>Complete sequence of Methanoregula formicicum SMSP.</title>
        <authorList>
            <person name="Lucas S."/>
            <person name="Han J."/>
            <person name="Lapidus A."/>
            <person name="Cheng J.-F."/>
            <person name="Goodwin L."/>
            <person name="Pitluck S."/>
            <person name="Peters L."/>
            <person name="Ovchinnikova G."/>
            <person name="Teshima H."/>
            <person name="Detter J.C."/>
            <person name="Han C."/>
            <person name="Tapia R."/>
            <person name="Land M."/>
            <person name="Hauser L."/>
            <person name="Kyrpides N."/>
            <person name="Ivanova N."/>
            <person name="Pagani I."/>
            <person name="Imachi H."/>
            <person name="Tamaki H."/>
            <person name="Sekiguchi Y."/>
            <person name="Kamagata Y."/>
            <person name="Cadillo-Quiroz H."/>
            <person name="Zinder S."/>
            <person name="Liu W.-T."/>
            <person name="Woyke T."/>
        </authorList>
    </citation>
    <scope>NUCLEOTIDE SEQUENCE [LARGE SCALE GENOMIC DNA]</scope>
    <source>
        <strain evidence="3">DSM 22288 / NBRC 105244 / SMSP</strain>
    </source>
</reference>
<organism evidence="2 3">
    <name type="scientific">Methanoregula formicica (strain DSM 22288 / NBRC 105244 / SMSP)</name>
    <dbReference type="NCBI Taxonomy" id="593750"/>
    <lineage>
        <taxon>Archaea</taxon>
        <taxon>Methanobacteriati</taxon>
        <taxon>Methanobacteriota</taxon>
        <taxon>Stenosarchaea group</taxon>
        <taxon>Methanomicrobia</taxon>
        <taxon>Methanomicrobiales</taxon>
        <taxon>Methanoregulaceae</taxon>
        <taxon>Methanoregula</taxon>
    </lineage>
</organism>
<evidence type="ECO:0000259" key="1">
    <source>
        <dbReference type="Pfam" id="PF01882"/>
    </source>
</evidence>
<evidence type="ECO:0000313" key="3">
    <source>
        <dbReference type="Proteomes" id="UP000010824"/>
    </source>
</evidence>
<dbReference type="Pfam" id="PF01882">
    <property type="entry name" value="DUF58"/>
    <property type="match status" value="1"/>
</dbReference>